<protein>
    <submittedName>
        <fullName evidence="2">Uncharacterized protein</fullName>
    </submittedName>
</protein>
<dbReference type="InterPro" id="IPR013083">
    <property type="entry name" value="Znf_RING/FYVE/PHD"/>
</dbReference>
<gene>
    <name evidence="2" type="ORF">OIU79_009229</name>
</gene>
<reference evidence="2" key="1">
    <citation type="submission" date="2022-11" db="EMBL/GenBank/DDBJ databases">
        <authorList>
            <person name="Hyden B.L."/>
            <person name="Feng K."/>
            <person name="Yates T."/>
            <person name="Jawdy S."/>
            <person name="Smart L.B."/>
            <person name="Muchero W."/>
        </authorList>
    </citation>
    <scope>NUCLEOTIDE SEQUENCE</scope>
    <source>
        <tissue evidence="2">Shoot tip</tissue>
    </source>
</reference>
<dbReference type="OrthoDB" id="848136at2759"/>
<evidence type="ECO:0000256" key="1">
    <source>
        <dbReference type="SAM" id="MobiDB-lite"/>
    </source>
</evidence>
<reference evidence="2" key="2">
    <citation type="journal article" date="2023" name="Int. J. Mol. Sci.">
        <title>De Novo Assembly and Annotation of 11 Diverse Shrub Willow (Salix) Genomes Reveals Novel Gene Organization in Sex-Linked Regions.</title>
        <authorList>
            <person name="Hyden B."/>
            <person name="Feng K."/>
            <person name="Yates T.B."/>
            <person name="Jawdy S."/>
            <person name="Cereghino C."/>
            <person name="Smart L.B."/>
            <person name="Muchero W."/>
        </authorList>
    </citation>
    <scope>NUCLEOTIDE SEQUENCE</scope>
    <source>
        <tissue evidence="2">Shoot tip</tissue>
    </source>
</reference>
<evidence type="ECO:0000313" key="3">
    <source>
        <dbReference type="Proteomes" id="UP001151532"/>
    </source>
</evidence>
<proteinExistence type="predicted"/>
<feature type="region of interest" description="Disordered" evidence="1">
    <location>
        <begin position="67"/>
        <end position="90"/>
    </location>
</feature>
<feature type="region of interest" description="Disordered" evidence="1">
    <location>
        <begin position="138"/>
        <end position="227"/>
    </location>
</feature>
<keyword evidence="3" id="KW-1185">Reference proteome</keyword>
<dbReference type="EMBL" id="JAPFFK010000015">
    <property type="protein sequence ID" value="KAJ6713193.1"/>
    <property type="molecule type" value="Genomic_DNA"/>
</dbReference>
<evidence type="ECO:0000313" key="2">
    <source>
        <dbReference type="EMBL" id="KAJ6713193.1"/>
    </source>
</evidence>
<feature type="compositionally biased region" description="Polar residues" evidence="1">
    <location>
        <begin position="210"/>
        <end position="227"/>
    </location>
</feature>
<organism evidence="2 3">
    <name type="scientific">Salix purpurea</name>
    <name type="common">Purple osier willow</name>
    <dbReference type="NCBI Taxonomy" id="77065"/>
    <lineage>
        <taxon>Eukaryota</taxon>
        <taxon>Viridiplantae</taxon>
        <taxon>Streptophyta</taxon>
        <taxon>Embryophyta</taxon>
        <taxon>Tracheophyta</taxon>
        <taxon>Spermatophyta</taxon>
        <taxon>Magnoliopsida</taxon>
        <taxon>eudicotyledons</taxon>
        <taxon>Gunneridae</taxon>
        <taxon>Pentapetalae</taxon>
        <taxon>rosids</taxon>
        <taxon>fabids</taxon>
        <taxon>Malpighiales</taxon>
        <taxon>Salicaceae</taxon>
        <taxon>Saliceae</taxon>
        <taxon>Salix</taxon>
    </lineage>
</organism>
<name>A0A9Q0TK97_SALPP</name>
<feature type="non-terminal residue" evidence="2">
    <location>
        <position position="227"/>
    </location>
</feature>
<sequence length="227" mass="24346">MAIEPAFFDHLVLNDGYLPSFLQQNESKDEVLCASLEARLAEELQFQEALQASLICCQMPSNVSSSTPSRTNVEANSGREIEPSPQVLEKGESSLSSCDICLDRKEKYQIIKNESSGLILCLSCSKTLELSKKECSSKELSMDMGSRNDTGKSLAADASNGNPTPKTEAESASPGAVKAISLNSPLDEGELGFDESKHAKMAETIAAKQQGPQSPNPKAQGDTDLNQ</sequence>
<dbReference type="AlphaFoldDB" id="A0A9Q0TK97"/>
<dbReference type="Gene3D" id="3.30.40.10">
    <property type="entry name" value="Zinc/RING finger domain, C3HC4 (zinc finger)"/>
    <property type="match status" value="1"/>
</dbReference>
<accession>A0A9Q0TK97</accession>
<dbReference type="Proteomes" id="UP001151532">
    <property type="component" value="Chromosome 1"/>
</dbReference>
<comment type="caution">
    <text evidence="2">The sequence shown here is derived from an EMBL/GenBank/DDBJ whole genome shotgun (WGS) entry which is preliminary data.</text>
</comment>